<protein>
    <recommendedName>
        <fullName evidence="6">Starch-binding domain-containing protein 1</fullName>
    </recommendedName>
    <alternativeName>
        <fullName evidence="7">Genethonin-1</fullName>
    </alternativeName>
    <alternativeName>
        <fullName evidence="8">Glycophagy cargo receptor stbd1</fullName>
    </alternativeName>
</protein>
<gene>
    <name evidence="11" type="ORF">GDO81_000859</name>
</gene>
<evidence type="ECO:0000256" key="1">
    <source>
        <dbReference type="ARBA" id="ARBA00004643"/>
    </source>
</evidence>
<organism evidence="11 12">
    <name type="scientific">Engystomops pustulosus</name>
    <name type="common">Tungara frog</name>
    <name type="synonym">Physalaemus pustulosus</name>
    <dbReference type="NCBI Taxonomy" id="76066"/>
    <lineage>
        <taxon>Eukaryota</taxon>
        <taxon>Metazoa</taxon>
        <taxon>Chordata</taxon>
        <taxon>Craniata</taxon>
        <taxon>Vertebrata</taxon>
        <taxon>Euteleostomi</taxon>
        <taxon>Amphibia</taxon>
        <taxon>Batrachia</taxon>
        <taxon>Anura</taxon>
        <taxon>Neobatrachia</taxon>
        <taxon>Hyloidea</taxon>
        <taxon>Leptodactylidae</taxon>
        <taxon>Leiuperinae</taxon>
        <taxon>Engystomops</taxon>
    </lineage>
</organism>
<dbReference type="SUPFAM" id="SSF49452">
    <property type="entry name" value="Starch-binding domain-like"/>
    <property type="match status" value="1"/>
</dbReference>
<comment type="subcellular location">
    <subcellularLocation>
        <location evidence="2">Cell membrane</location>
        <location evidence="2">Sarcolemma</location>
        <location evidence="2">T-tubule</location>
    </subcellularLocation>
    <subcellularLocation>
        <location evidence="1">Endoplasmic reticulum membrane</location>
        <topology evidence="1">Single-pass type III membrane protein</topology>
    </subcellularLocation>
    <subcellularLocation>
        <location evidence="4">Preautophagosomal structure membrane</location>
        <topology evidence="4">Single-pass type III membrane protein</topology>
    </subcellularLocation>
</comment>
<reference evidence="11" key="1">
    <citation type="thesis" date="2020" institute="ProQuest LLC" country="789 East Eisenhower Parkway, Ann Arbor, MI, USA">
        <title>Comparative Genomics and Chromosome Evolution.</title>
        <authorList>
            <person name="Mudd A.B."/>
        </authorList>
    </citation>
    <scope>NUCLEOTIDE SEQUENCE</scope>
    <source>
        <strain evidence="11">237g6f4</strain>
        <tissue evidence="11">Blood</tissue>
    </source>
</reference>
<dbReference type="Proteomes" id="UP000824782">
    <property type="component" value="Unassembled WGS sequence"/>
</dbReference>
<evidence type="ECO:0000256" key="5">
    <source>
        <dbReference type="ARBA" id="ARBA00062412"/>
    </source>
</evidence>
<dbReference type="EMBL" id="WNYA01000001">
    <property type="protein sequence ID" value="KAG8593517.1"/>
    <property type="molecule type" value="Genomic_DNA"/>
</dbReference>
<evidence type="ECO:0000256" key="8">
    <source>
        <dbReference type="ARBA" id="ARBA00076001"/>
    </source>
</evidence>
<evidence type="ECO:0000256" key="4">
    <source>
        <dbReference type="ARBA" id="ARBA00060405"/>
    </source>
</evidence>
<feature type="region of interest" description="Disordered" evidence="9">
    <location>
        <begin position="1"/>
        <end position="20"/>
    </location>
</feature>
<name>A0AAV7D7T0_ENGPU</name>
<dbReference type="PROSITE" id="PS51166">
    <property type="entry name" value="CBM20"/>
    <property type="match status" value="1"/>
</dbReference>
<comment type="function">
    <text evidence="3">Acts as a cargo receptor for glycogen. Delivers its cargo to an autophagic pathway called glycophagy, resulting in the transport of glycogen to lysosomes.</text>
</comment>
<evidence type="ECO:0000256" key="7">
    <source>
        <dbReference type="ARBA" id="ARBA00075794"/>
    </source>
</evidence>
<dbReference type="Pfam" id="PF00686">
    <property type="entry name" value="CBM_20"/>
    <property type="match status" value="1"/>
</dbReference>
<dbReference type="GO" id="GO:0061723">
    <property type="term" value="P:glycophagy"/>
    <property type="evidence" value="ECO:0007669"/>
    <property type="project" value="UniProtKB-ARBA"/>
</dbReference>
<evidence type="ECO:0000256" key="3">
    <source>
        <dbReference type="ARBA" id="ARBA00053886"/>
    </source>
</evidence>
<evidence type="ECO:0000259" key="10">
    <source>
        <dbReference type="PROSITE" id="PS51166"/>
    </source>
</evidence>
<sequence>MVHGSPQLHRPIQGKPDSGADGSMWPVLVLGILTAIFAWIWYKGSPEGNGQEHKQEELLDPPVIAEATTESELSAPDTASQRPDSTAILTKEELEVHSQEHSTAVLTKEELQADIQELPTTVLTKEELQADLQVHDTAVLTKEKLEVHSQEHSKAVLSKEELQADIQDLPTAVLTKEELQADLRVHDTAVLTKEDLNVDSQELPTAVQTKADIQELPTAVQTKEKLEADIQDLPTAVLKEEELQVDIQELPTAVLSKEELQAASQVHPTAVLKVEEPQANIQEDPTAVLKEEEPEAYDQKASMKDIKVDDQVSVLDHQIGVVVKEDSLLAEHHEDLLQNNLGKCHKGIPLNNEELHSYEMEPMEMLNNVNSFPLLQKEAQHSIEEGSTQNLSVEQADREVVCPTSAAEELEAQKVLENSCQSSMWSPEYEQGKETLHPIKVDKDGVYARGEVNAEKNATENATGCRPESSFAVKPNEKARSVFEAEEKLNKDSYLEITSPEHGDTNVADQFMTQESVEKCDIETKCNDTVKPTGLQEIVSESDEKGLFVQKLGYNPESLPVDIYNLLFNQEKQMAGLCVSNKDDKTSFGSFSETNILETDTQKTRKIAAIQPMPQNVSFTFKVHYITHSDSQVIAIIGDHEKLGRWEEYVPLNSVKDGFWSYSIALPADTNIAWKLVMVENGKIERWEECNNRFLKIAHEDIEAQIWWGYP</sequence>
<dbReference type="GO" id="GO:0030315">
    <property type="term" value="C:T-tubule"/>
    <property type="evidence" value="ECO:0007669"/>
    <property type="project" value="UniProtKB-SubCell"/>
</dbReference>
<dbReference type="InterPro" id="IPR002044">
    <property type="entry name" value="CBM20"/>
</dbReference>
<keyword evidence="12" id="KW-1185">Reference proteome</keyword>
<accession>A0AAV7D7T0</accession>
<dbReference type="AlphaFoldDB" id="A0AAV7D7T0"/>
<dbReference type="Gene3D" id="2.60.40.10">
    <property type="entry name" value="Immunoglobulins"/>
    <property type="match status" value="1"/>
</dbReference>
<dbReference type="GO" id="GO:0034045">
    <property type="term" value="C:phagophore assembly site membrane"/>
    <property type="evidence" value="ECO:0007669"/>
    <property type="project" value="UniProtKB-SubCell"/>
</dbReference>
<feature type="domain" description="CBM20" evidence="10">
    <location>
        <begin position="611"/>
        <end position="710"/>
    </location>
</feature>
<evidence type="ECO:0000313" key="12">
    <source>
        <dbReference type="Proteomes" id="UP000824782"/>
    </source>
</evidence>
<dbReference type="GO" id="GO:0005789">
    <property type="term" value="C:endoplasmic reticulum membrane"/>
    <property type="evidence" value="ECO:0007669"/>
    <property type="project" value="UniProtKB-SubCell"/>
</dbReference>
<evidence type="ECO:0000256" key="6">
    <source>
        <dbReference type="ARBA" id="ARBA00073038"/>
    </source>
</evidence>
<proteinExistence type="predicted"/>
<evidence type="ECO:0000256" key="9">
    <source>
        <dbReference type="SAM" id="MobiDB-lite"/>
    </source>
</evidence>
<comment type="caution">
    <text evidence="11">The sequence shown here is derived from an EMBL/GenBank/DDBJ whole genome shotgun (WGS) entry which is preliminary data.</text>
</comment>
<comment type="subunit">
    <text evidence="5">Interacts with the ATG8 family proteins GABARAP and GABARAPL1. Interacts with several glycogen-associated proteins, such as GYS2 (liver glycogen synthase), GDE (glycogen debranching enzyme), GBE1 (glycogen branching enzyme 1) and EPM2A (Laforin).</text>
</comment>
<dbReference type="FunFam" id="2.60.40.10:FF:000552">
    <property type="entry name" value="Related to glucoamylase"/>
    <property type="match status" value="1"/>
</dbReference>
<dbReference type="GO" id="GO:2001070">
    <property type="term" value="F:starch binding"/>
    <property type="evidence" value="ECO:0007669"/>
    <property type="project" value="InterPro"/>
</dbReference>
<dbReference type="InterPro" id="IPR013783">
    <property type="entry name" value="Ig-like_fold"/>
</dbReference>
<dbReference type="PANTHER" id="PTHR15048">
    <property type="entry name" value="STARCH-BINDING DOMAIN-CONTAINING PROTEIN 1"/>
    <property type="match status" value="1"/>
</dbReference>
<dbReference type="PANTHER" id="PTHR15048:SF0">
    <property type="entry name" value="STARCH-BINDING DOMAIN-CONTAINING PROTEIN 1"/>
    <property type="match status" value="1"/>
</dbReference>
<dbReference type="SMART" id="SM01065">
    <property type="entry name" value="CBM_2"/>
    <property type="match status" value="1"/>
</dbReference>
<dbReference type="InterPro" id="IPR013784">
    <property type="entry name" value="Carb-bd-like_fold"/>
</dbReference>
<evidence type="ECO:0000256" key="2">
    <source>
        <dbReference type="ARBA" id="ARBA00024012"/>
    </source>
</evidence>
<evidence type="ECO:0000313" key="11">
    <source>
        <dbReference type="EMBL" id="KAG8593517.1"/>
    </source>
</evidence>